<dbReference type="Proteomes" id="UP001163105">
    <property type="component" value="Unassembled WGS sequence"/>
</dbReference>
<gene>
    <name evidence="2" type="ORF">O9K51_01589</name>
</gene>
<dbReference type="EMBL" id="JAQHRD010000001">
    <property type="protein sequence ID" value="KAJ6446816.1"/>
    <property type="molecule type" value="Genomic_DNA"/>
</dbReference>
<feature type="region of interest" description="Disordered" evidence="1">
    <location>
        <begin position="403"/>
        <end position="553"/>
    </location>
</feature>
<keyword evidence="3" id="KW-1185">Reference proteome</keyword>
<comment type="caution">
    <text evidence="2">The sequence shown here is derived from an EMBL/GenBank/DDBJ whole genome shotgun (WGS) entry which is preliminary data.</text>
</comment>
<proteinExistence type="predicted"/>
<protein>
    <submittedName>
        <fullName evidence="2">Oxysterol-binding protein</fullName>
    </submittedName>
</protein>
<evidence type="ECO:0000313" key="3">
    <source>
        <dbReference type="Proteomes" id="UP001163105"/>
    </source>
</evidence>
<feature type="compositionally biased region" description="Polar residues" evidence="1">
    <location>
        <begin position="512"/>
        <end position="546"/>
    </location>
</feature>
<name>A0AB34G8G8_9HYPO</name>
<feature type="compositionally biased region" description="Low complexity" evidence="1">
    <location>
        <begin position="482"/>
        <end position="496"/>
    </location>
</feature>
<reference evidence="2" key="1">
    <citation type="submission" date="2023-01" db="EMBL/GenBank/DDBJ databases">
        <title>The growth and conidiation of Purpureocillium lavendulum are regulated by nitrogen source and histone H3K14 acetylation.</title>
        <authorList>
            <person name="Tang P."/>
            <person name="Han J."/>
            <person name="Zhang C."/>
            <person name="Tang P."/>
            <person name="Qi F."/>
            <person name="Zhang K."/>
            <person name="Liang L."/>
        </authorList>
    </citation>
    <scope>NUCLEOTIDE SEQUENCE</scope>
    <source>
        <strain evidence="2">YMF1.00683</strain>
    </source>
</reference>
<feature type="compositionally biased region" description="Polar residues" evidence="1">
    <location>
        <begin position="470"/>
        <end position="481"/>
    </location>
</feature>
<feature type="compositionally biased region" description="Polar residues" evidence="1">
    <location>
        <begin position="423"/>
        <end position="440"/>
    </location>
</feature>
<sequence length="553" mass="60157">MQPAFKRDAASTFARIYDHGVKIGRERLAAEVPLREDNTDDVEHLVGPEQPLFDAFWTKENEAKFMEQWNDSDEKRRIQTVEIRNAPLHRLWKSCVRLMRCSPFAIISPRDHMQYEPDKGVFSNDKELLGYDDAVDDNHDSDSDAYSVTVWSKDFCDRLDVLVSHPMWGGSPDFIKIAIQYAVACRTADLRRWEMPATQACPHMQRLAAVFKHRSSGTVQELYEKVAKESKTESGQPTLEFQFLGHLGSSIKTSRRTSGWGFDKIDFKVRTVDLGNVVLAINTFSRGYVPMLVHTDIAYQAVKSARSGPETPLTADSLKKFHVRSWVHESRMQRKDTNKSFATSTMFSNLEPLSAASSDGASSFGLFGGLSAGFSSGSNVGFTSAFGSAVNSDQRTSIFGFGQFGSKTAGKRHNSAEDKSSNKRQQQGTNAAMAASTQTARPMDLKPASTGAAPAPTPTTPGAASSGTAQNLNTSARPSALTSGVSSTTSGRSTSTQPDLGQRQPVSRESRLSTAPPTAQQAQSNPPAVDTAQSLFAPHDTSSASFGSGGGQR</sequence>
<accession>A0AB34G8G8</accession>
<feature type="compositionally biased region" description="Low complexity" evidence="1">
    <location>
        <begin position="447"/>
        <end position="469"/>
    </location>
</feature>
<evidence type="ECO:0000256" key="1">
    <source>
        <dbReference type="SAM" id="MobiDB-lite"/>
    </source>
</evidence>
<dbReference type="AlphaFoldDB" id="A0AB34G8G8"/>
<organism evidence="2 3">
    <name type="scientific">Purpureocillium lavendulum</name>
    <dbReference type="NCBI Taxonomy" id="1247861"/>
    <lineage>
        <taxon>Eukaryota</taxon>
        <taxon>Fungi</taxon>
        <taxon>Dikarya</taxon>
        <taxon>Ascomycota</taxon>
        <taxon>Pezizomycotina</taxon>
        <taxon>Sordariomycetes</taxon>
        <taxon>Hypocreomycetidae</taxon>
        <taxon>Hypocreales</taxon>
        <taxon>Ophiocordycipitaceae</taxon>
        <taxon>Purpureocillium</taxon>
    </lineage>
</organism>
<evidence type="ECO:0000313" key="2">
    <source>
        <dbReference type="EMBL" id="KAJ6446816.1"/>
    </source>
</evidence>